<keyword evidence="2" id="KW-1185">Reference proteome</keyword>
<proteinExistence type="predicted"/>
<accession>A0AA39CV84</accession>
<dbReference type="Proteomes" id="UP001172681">
    <property type="component" value="Unassembled WGS sequence"/>
</dbReference>
<sequence length="199" mass="22733">MDNVRKEISLFLCYMWHLETISGRSRAHLVQDLAAKPDFYTFWYDLTNWDDSTLEWRGTYSTDIQDYHEPNVNLVYLVTVCHLNLCLRDILTSLPEEFKRKNAVTFLVIAIQSVIKGWPDSRSFGRTEILETVLAQCQPDNQAMMRALGEANFFSAKTLPTSKDPAISSGSIEAAYGKIMRTFVRAGLDPNAKRVTLSR</sequence>
<protein>
    <submittedName>
        <fullName evidence="1">Uncharacterized protein</fullName>
    </submittedName>
</protein>
<evidence type="ECO:0000313" key="1">
    <source>
        <dbReference type="EMBL" id="KAJ9626129.1"/>
    </source>
</evidence>
<comment type="caution">
    <text evidence="1">The sequence shown here is derived from an EMBL/GenBank/DDBJ whole genome shotgun (WGS) entry which is preliminary data.</text>
</comment>
<name>A0AA39CV84_9EURO</name>
<gene>
    <name evidence="1" type="ORF">H2204_010080</name>
</gene>
<dbReference type="AlphaFoldDB" id="A0AA39CV84"/>
<organism evidence="1 2">
    <name type="scientific">Knufia peltigerae</name>
    <dbReference type="NCBI Taxonomy" id="1002370"/>
    <lineage>
        <taxon>Eukaryota</taxon>
        <taxon>Fungi</taxon>
        <taxon>Dikarya</taxon>
        <taxon>Ascomycota</taxon>
        <taxon>Pezizomycotina</taxon>
        <taxon>Eurotiomycetes</taxon>
        <taxon>Chaetothyriomycetidae</taxon>
        <taxon>Chaetothyriales</taxon>
        <taxon>Trichomeriaceae</taxon>
        <taxon>Knufia</taxon>
    </lineage>
</organism>
<reference evidence="1" key="1">
    <citation type="submission" date="2022-10" db="EMBL/GenBank/DDBJ databases">
        <title>Culturing micro-colonial fungi from biological soil crusts in the Mojave desert and describing Neophaeococcomyces mojavensis, and introducing the new genera and species Taxawa tesnikishii.</title>
        <authorList>
            <person name="Kurbessoian T."/>
            <person name="Stajich J.E."/>
        </authorList>
    </citation>
    <scope>NUCLEOTIDE SEQUENCE</scope>
    <source>
        <strain evidence="1">TK_35</strain>
    </source>
</reference>
<dbReference type="EMBL" id="JAPDRN010000083">
    <property type="protein sequence ID" value="KAJ9626129.1"/>
    <property type="molecule type" value="Genomic_DNA"/>
</dbReference>
<evidence type="ECO:0000313" key="2">
    <source>
        <dbReference type="Proteomes" id="UP001172681"/>
    </source>
</evidence>